<reference evidence="2 3" key="1">
    <citation type="submission" date="2015-09" db="EMBL/GenBank/DDBJ databases">
        <title>Draft genome of the parasitic nematode Teladorsagia circumcincta isolate WARC Sus (inbred).</title>
        <authorList>
            <person name="Mitreva M."/>
        </authorList>
    </citation>
    <scope>NUCLEOTIDE SEQUENCE [LARGE SCALE GENOMIC DNA]</scope>
    <source>
        <strain evidence="2 3">S</strain>
    </source>
</reference>
<keyword evidence="3" id="KW-1185">Reference proteome</keyword>
<dbReference type="EMBL" id="KZ348331">
    <property type="protein sequence ID" value="PIO66345.1"/>
    <property type="molecule type" value="Genomic_DNA"/>
</dbReference>
<evidence type="ECO:0000313" key="2">
    <source>
        <dbReference type="EMBL" id="PIO66345.1"/>
    </source>
</evidence>
<dbReference type="Pfam" id="PF00188">
    <property type="entry name" value="CAP"/>
    <property type="match status" value="1"/>
</dbReference>
<dbReference type="CDD" id="cd05380">
    <property type="entry name" value="CAP_euk"/>
    <property type="match status" value="1"/>
</dbReference>
<protein>
    <submittedName>
        <fullName evidence="2">SCP-like protein</fullName>
    </submittedName>
</protein>
<dbReference type="Proteomes" id="UP000230423">
    <property type="component" value="Unassembled WGS sequence"/>
</dbReference>
<accession>A0A2G9U842</accession>
<dbReference type="AlphaFoldDB" id="A0A2G9U842"/>
<feature type="domain" description="SCP" evidence="1">
    <location>
        <begin position="4"/>
        <end position="177"/>
    </location>
</feature>
<dbReference type="Gene3D" id="3.40.33.10">
    <property type="entry name" value="CAP"/>
    <property type="match status" value="1"/>
</dbReference>
<evidence type="ECO:0000259" key="1">
    <source>
        <dbReference type="SMART" id="SM00198"/>
    </source>
</evidence>
<gene>
    <name evidence="2" type="ORF">TELCIR_11944</name>
</gene>
<dbReference type="InterPro" id="IPR035940">
    <property type="entry name" value="CAP_sf"/>
</dbReference>
<organism evidence="2 3">
    <name type="scientific">Teladorsagia circumcincta</name>
    <name type="common">Brown stomach worm</name>
    <name type="synonym">Ostertagia circumcincta</name>
    <dbReference type="NCBI Taxonomy" id="45464"/>
    <lineage>
        <taxon>Eukaryota</taxon>
        <taxon>Metazoa</taxon>
        <taxon>Ecdysozoa</taxon>
        <taxon>Nematoda</taxon>
        <taxon>Chromadorea</taxon>
        <taxon>Rhabditida</taxon>
        <taxon>Rhabditina</taxon>
        <taxon>Rhabditomorpha</taxon>
        <taxon>Strongyloidea</taxon>
        <taxon>Trichostrongylidae</taxon>
        <taxon>Teladorsagia</taxon>
    </lineage>
</organism>
<evidence type="ECO:0000313" key="3">
    <source>
        <dbReference type="Proteomes" id="UP000230423"/>
    </source>
</evidence>
<dbReference type="OrthoDB" id="5874910at2759"/>
<dbReference type="SMART" id="SM00198">
    <property type="entry name" value="SCP"/>
    <property type="match status" value="1"/>
</dbReference>
<dbReference type="InterPro" id="IPR014044">
    <property type="entry name" value="CAP_dom"/>
</dbReference>
<name>A0A2G9U842_TELCI</name>
<proteinExistence type="predicted"/>
<dbReference type="SUPFAM" id="SSF55797">
    <property type="entry name" value="PR-1-like"/>
    <property type="match status" value="1"/>
</dbReference>
<sequence>MSKRMRDAALHAHNEHRVQLAMGQVWTTYRGHHEKFPQAANMRRMEYSCSLEKKARNDILKQGCKKIPDRITFNDTERNYRYIDARFQNYILSRSPEKALAEAAEEWWKLHLYNNNFTDLTPQPGDFPTIPFLLMANAATDKIGCAVDLCTITTNFHKIEKYYFVLCHYEENGHVKVGEPLYTEGPPCSECPDGYECDEEKILCRRKRK</sequence>